<dbReference type="InterPro" id="IPR036059">
    <property type="entry name" value="TldD/PmbA_sf"/>
</dbReference>
<organism evidence="3 4">
    <name type="scientific">Streptomyces lacrimifluminis</name>
    <dbReference type="NCBI Taxonomy" id="1500077"/>
    <lineage>
        <taxon>Bacteria</taxon>
        <taxon>Bacillati</taxon>
        <taxon>Actinomycetota</taxon>
        <taxon>Actinomycetes</taxon>
        <taxon>Kitasatosporales</taxon>
        <taxon>Streptomycetaceae</taxon>
        <taxon>Streptomyces</taxon>
    </lineage>
</organism>
<dbReference type="Pfam" id="PF19289">
    <property type="entry name" value="PmbA_TldD_3rd"/>
    <property type="match status" value="1"/>
</dbReference>
<feature type="domain" description="Metalloprotease TldD/E C-terminal" evidence="2">
    <location>
        <begin position="227"/>
        <end position="458"/>
    </location>
</feature>
<dbReference type="Gene3D" id="3.30.2290.10">
    <property type="entry name" value="PmbA/TldD superfamily"/>
    <property type="match status" value="1"/>
</dbReference>
<dbReference type="EMBL" id="BMMU01000020">
    <property type="protein sequence ID" value="GGJ51110.1"/>
    <property type="molecule type" value="Genomic_DNA"/>
</dbReference>
<dbReference type="GO" id="GO:0006508">
    <property type="term" value="P:proteolysis"/>
    <property type="evidence" value="ECO:0007669"/>
    <property type="project" value="InterPro"/>
</dbReference>
<dbReference type="InterPro" id="IPR045569">
    <property type="entry name" value="Metalloprtase-TldD/E_C"/>
</dbReference>
<sequence length="464" mass="49508">MSARLIKPHEIVERALELSRADGCVVIADEESTANLRWAGNALTTNGVTRGRTLTVVATVGGTQGTASGVVSRAAVTTDELEPLVRAAEAAARGAGSAEDAQPLVAGVPASPDFTDAPVETSSAVFADFAPTLGEAFARARAGGRELYGFANHELVSSYMGTSTGLRLRHDQPNGTLELNAKSPDRTRSAWAGRSTRDFKDVDPAALDAELAVRLGWAERRIGLPAGRYETLLPPTAVADLLIYQMWSASARDAAEGRTVFSRPGGGTRIGERLTDLPLTLRSDPNEPGLEASPFLLAHSSGDDQSVFDNGLPLSATEWIREGELNRLITSRHTAGLTGLPVSPAIGNIVLDGGEDKSLEEMVANTERGLLLTCLWYIREVDPATLLLTGLTRDGVYLVENGEVSGEVNNFRFNESSVDLLGRAVEAGRTEKTLPREWSDWFTRAAMPALRVPDFNMSSVSQGV</sequence>
<evidence type="ECO:0000256" key="1">
    <source>
        <dbReference type="SAM" id="MobiDB-lite"/>
    </source>
</evidence>
<gene>
    <name evidence="3" type="ORF">GCM10012282_55130</name>
</gene>
<dbReference type="PANTHER" id="PTHR43666">
    <property type="entry name" value="TLDD PROTEIN"/>
    <property type="match status" value="1"/>
</dbReference>
<evidence type="ECO:0000313" key="3">
    <source>
        <dbReference type="EMBL" id="GGJ51110.1"/>
    </source>
</evidence>
<dbReference type="GO" id="GO:0008237">
    <property type="term" value="F:metallopeptidase activity"/>
    <property type="evidence" value="ECO:0007669"/>
    <property type="project" value="InterPro"/>
</dbReference>
<dbReference type="RefSeq" id="WP_189150093.1">
    <property type="nucleotide sequence ID" value="NZ_BAABER010000016.1"/>
</dbReference>
<evidence type="ECO:0000313" key="4">
    <source>
        <dbReference type="Proteomes" id="UP000625682"/>
    </source>
</evidence>
<comment type="caution">
    <text evidence="3">The sequence shown here is derived from an EMBL/GenBank/DDBJ whole genome shotgun (WGS) entry which is preliminary data.</text>
</comment>
<name>A0A917L7W2_9ACTN</name>
<dbReference type="SUPFAM" id="SSF111283">
    <property type="entry name" value="Putative modulator of DNA gyrase, PmbA/TldD"/>
    <property type="match status" value="1"/>
</dbReference>
<dbReference type="InterPro" id="IPR035068">
    <property type="entry name" value="TldD/PmbA_N"/>
</dbReference>
<accession>A0A917L7W2</accession>
<feature type="region of interest" description="Disordered" evidence="1">
    <location>
        <begin position="169"/>
        <end position="192"/>
    </location>
</feature>
<reference evidence="3" key="2">
    <citation type="submission" date="2020-09" db="EMBL/GenBank/DDBJ databases">
        <authorList>
            <person name="Sun Q."/>
            <person name="Zhou Y."/>
        </authorList>
    </citation>
    <scope>NUCLEOTIDE SEQUENCE</scope>
    <source>
        <strain evidence="3">CGMCC 4.7272</strain>
    </source>
</reference>
<dbReference type="AlphaFoldDB" id="A0A917L7W2"/>
<reference evidence="3" key="1">
    <citation type="journal article" date="2014" name="Int. J. Syst. Evol. Microbiol.">
        <title>Complete genome sequence of Corynebacterium casei LMG S-19264T (=DSM 44701T), isolated from a smear-ripened cheese.</title>
        <authorList>
            <consortium name="US DOE Joint Genome Institute (JGI-PGF)"/>
            <person name="Walter F."/>
            <person name="Albersmeier A."/>
            <person name="Kalinowski J."/>
            <person name="Ruckert C."/>
        </authorList>
    </citation>
    <scope>NUCLEOTIDE SEQUENCE</scope>
    <source>
        <strain evidence="3">CGMCC 4.7272</strain>
    </source>
</reference>
<evidence type="ECO:0000259" key="2">
    <source>
        <dbReference type="Pfam" id="PF19289"/>
    </source>
</evidence>
<dbReference type="PANTHER" id="PTHR43666:SF1">
    <property type="entry name" value="CONSERVED PROTEIN"/>
    <property type="match status" value="1"/>
</dbReference>
<protein>
    <submittedName>
        <fullName evidence="3">Peptidase</fullName>
    </submittedName>
</protein>
<keyword evidence="4" id="KW-1185">Reference proteome</keyword>
<proteinExistence type="predicted"/>
<dbReference type="Proteomes" id="UP000625682">
    <property type="component" value="Unassembled WGS sequence"/>
</dbReference>